<keyword evidence="3" id="KW-1185">Reference proteome</keyword>
<name>A0A5B7SX78_9FLAO</name>
<dbReference type="Proteomes" id="UP000310017">
    <property type="component" value="Chromosome"/>
</dbReference>
<evidence type="ECO:0000256" key="1">
    <source>
        <dbReference type="SAM" id="MobiDB-lite"/>
    </source>
</evidence>
<gene>
    <name evidence="2" type="ORF">FGM00_14930</name>
</gene>
<evidence type="ECO:0000313" key="3">
    <source>
        <dbReference type="Proteomes" id="UP000310017"/>
    </source>
</evidence>
<dbReference type="KEGG" id="asag:FGM00_14930"/>
<dbReference type="OrthoDB" id="1360584at2"/>
<evidence type="ECO:0000313" key="2">
    <source>
        <dbReference type="EMBL" id="QCX01340.1"/>
    </source>
</evidence>
<organism evidence="2 3">
    <name type="scientific">Aggregatimonas sangjinii</name>
    <dbReference type="NCBI Taxonomy" id="2583587"/>
    <lineage>
        <taxon>Bacteria</taxon>
        <taxon>Pseudomonadati</taxon>
        <taxon>Bacteroidota</taxon>
        <taxon>Flavobacteriia</taxon>
        <taxon>Flavobacteriales</taxon>
        <taxon>Flavobacteriaceae</taxon>
        <taxon>Aggregatimonas</taxon>
    </lineage>
</organism>
<dbReference type="AlphaFoldDB" id="A0A5B7SX78"/>
<proteinExistence type="predicted"/>
<feature type="compositionally biased region" description="Basic and acidic residues" evidence="1">
    <location>
        <begin position="77"/>
        <end position="96"/>
    </location>
</feature>
<dbReference type="EMBL" id="CP040710">
    <property type="protein sequence ID" value="QCX01340.1"/>
    <property type="molecule type" value="Genomic_DNA"/>
</dbReference>
<protein>
    <submittedName>
        <fullName evidence="2">Uncharacterized protein</fullName>
    </submittedName>
</protein>
<sequence length="103" mass="12095">MLDIVYGYQNLLENIGCYIDDSKFKKEYLIEQLGISRATFYNKVKKKSFTIDEMVILSNILFPEEAKAFEIKEALRTSREDSKNGRTKAHMEVMHDVRKKLRA</sequence>
<dbReference type="RefSeq" id="WP_138853679.1">
    <property type="nucleotide sequence ID" value="NZ_CP040710.1"/>
</dbReference>
<feature type="region of interest" description="Disordered" evidence="1">
    <location>
        <begin position="77"/>
        <end position="103"/>
    </location>
</feature>
<accession>A0A5B7SX78</accession>
<reference evidence="2 3" key="1">
    <citation type="submission" date="2019-05" db="EMBL/GenBank/DDBJ databases">
        <title>Genome sequencing of F202Z8.</title>
        <authorList>
            <person name="Kwon Y.M."/>
        </authorList>
    </citation>
    <scope>NUCLEOTIDE SEQUENCE [LARGE SCALE GENOMIC DNA]</scope>
    <source>
        <strain evidence="2 3">F202Z8</strain>
    </source>
</reference>